<keyword evidence="11 13" id="KW-0443">Lipid metabolism</keyword>
<dbReference type="PANTHER" id="PTHR42724">
    <property type="entry name" value="TETRAACYLDISACCHARIDE 4'-KINASE"/>
    <property type="match status" value="1"/>
</dbReference>
<keyword evidence="15" id="KW-1185">Reference proteome</keyword>
<dbReference type="Pfam" id="PF02606">
    <property type="entry name" value="LpxK"/>
    <property type="match status" value="1"/>
</dbReference>
<comment type="function">
    <text evidence="1 13">Transfers the gamma-phosphate of ATP to the 4'-position of a tetraacyldisaccharide 1-phosphate intermediate (termed DS-1-P) to form tetraacyldisaccharide 1,4'-bis-phosphate (lipid IVA).</text>
</comment>
<evidence type="ECO:0000256" key="12">
    <source>
        <dbReference type="ARBA" id="ARBA00029757"/>
    </source>
</evidence>
<feature type="binding site" evidence="13">
    <location>
        <begin position="64"/>
        <end position="71"/>
    </location>
    <ligand>
        <name>ATP</name>
        <dbReference type="ChEBI" id="CHEBI:30616"/>
    </ligand>
</feature>
<evidence type="ECO:0000256" key="1">
    <source>
        <dbReference type="ARBA" id="ARBA00002274"/>
    </source>
</evidence>
<keyword evidence="8 13" id="KW-0547">Nucleotide-binding</keyword>
<dbReference type="Proteomes" id="UP001595848">
    <property type="component" value="Unassembled WGS sequence"/>
</dbReference>
<dbReference type="RefSeq" id="WP_343218740.1">
    <property type="nucleotide sequence ID" value="NZ_JAHTBN010000005.1"/>
</dbReference>
<evidence type="ECO:0000256" key="2">
    <source>
        <dbReference type="ARBA" id="ARBA00004870"/>
    </source>
</evidence>
<dbReference type="InterPro" id="IPR003758">
    <property type="entry name" value="LpxK"/>
</dbReference>
<evidence type="ECO:0000256" key="6">
    <source>
        <dbReference type="ARBA" id="ARBA00022556"/>
    </source>
</evidence>
<evidence type="ECO:0000256" key="10">
    <source>
        <dbReference type="ARBA" id="ARBA00022840"/>
    </source>
</evidence>
<reference evidence="15" key="1">
    <citation type="journal article" date="2019" name="Int. J. Syst. Evol. Microbiol.">
        <title>The Global Catalogue of Microorganisms (GCM) 10K type strain sequencing project: providing services to taxonomists for standard genome sequencing and annotation.</title>
        <authorList>
            <consortium name="The Broad Institute Genomics Platform"/>
            <consortium name="The Broad Institute Genome Sequencing Center for Infectious Disease"/>
            <person name="Wu L."/>
            <person name="Ma J."/>
        </authorList>
    </citation>
    <scope>NUCLEOTIDE SEQUENCE [LARGE SCALE GENOMIC DNA]</scope>
    <source>
        <strain evidence="15">LMG 24813</strain>
    </source>
</reference>
<proteinExistence type="inferred from homology"/>
<name>A0ABV8NUZ6_9BURK</name>
<organism evidence="14 15">
    <name type="scientific">Candidimonas humi</name>
    <dbReference type="NCBI Taxonomy" id="683355"/>
    <lineage>
        <taxon>Bacteria</taxon>
        <taxon>Pseudomonadati</taxon>
        <taxon>Pseudomonadota</taxon>
        <taxon>Betaproteobacteria</taxon>
        <taxon>Burkholderiales</taxon>
        <taxon>Alcaligenaceae</taxon>
        <taxon>Candidimonas</taxon>
    </lineage>
</organism>
<evidence type="ECO:0000256" key="3">
    <source>
        <dbReference type="ARBA" id="ARBA00012071"/>
    </source>
</evidence>
<evidence type="ECO:0000256" key="11">
    <source>
        <dbReference type="ARBA" id="ARBA00023098"/>
    </source>
</evidence>
<evidence type="ECO:0000313" key="14">
    <source>
        <dbReference type="EMBL" id="MFC4200057.1"/>
    </source>
</evidence>
<evidence type="ECO:0000256" key="9">
    <source>
        <dbReference type="ARBA" id="ARBA00022777"/>
    </source>
</evidence>
<keyword evidence="7 13" id="KW-0808">Transferase</keyword>
<dbReference type="HAMAP" id="MF_00409">
    <property type="entry name" value="LpxK"/>
    <property type="match status" value="1"/>
</dbReference>
<gene>
    <name evidence="13 14" type="primary">lpxK</name>
    <name evidence="14" type="ORF">ACFOY1_03735</name>
</gene>
<comment type="similarity">
    <text evidence="13">Belongs to the LpxK family.</text>
</comment>
<dbReference type="GO" id="GO:0009029">
    <property type="term" value="F:lipid-A 4'-kinase activity"/>
    <property type="evidence" value="ECO:0007669"/>
    <property type="project" value="UniProtKB-EC"/>
</dbReference>
<dbReference type="InterPro" id="IPR027417">
    <property type="entry name" value="P-loop_NTPase"/>
</dbReference>
<comment type="caution">
    <text evidence="14">The sequence shown here is derived from an EMBL/GenBank/DDBJ whole genome shotgun (WGS) entry which is preliminary data.</text>
</comment>
<evidence type="ECO:0000256" key="7">
    <source>
        <dbReference type="ARBA" id="ARBA00022679"/>
    </source>
</evidence>
<dbReference type="EC" id="2.7.1.130" evidence="3 13"/>
<comment type="pathway">
    <text evidence="2 13">Glycolipid biosynthesis; lipid IV(A) biosynthesis; lipid IV(A) from (3R)-3-hydroxytetradecanoyl-[acyl-carrier-protein] and UDP-N-acetyl-alpha-D-glucosamine: step 6/6.</text>
</comment>
<dbReference type="NCBIfam" id="TIGR00682">
    <property type="entry name" value="lpxK"/>
    <property type="match status" value="1"/>
</dbReference>
<sequence length="356" mass="38424">MKPAAALARAAHAAWRRKGLASALLLPLSWISAGIVARKRRRYRDNPQYATRSPHPVIVVGNLYVGGTGKTPVVLALIEALRARGWHPGVVSRGYGGRARGEPLVGQGRLPAELYGDEPALIAEAGRVPVAVHPRRALALQALQAQHPEVDLIIADDGLQHLALARDVEIVVQDVRGLGNGRLLPAGPLREPAARLAEVDYIVTNLSAGEQEPAGPATPAHRVTMRLAPGRMRHLASGRELDWDAWLSEYRHARAGALAGIGQPQRYFDMLRAHGLKLAQTLALPDHAQYAQAPFGRFDTDLVLLTAKDAVKCHAWADERVWVVEAVPRFAPAGWFDELHARLAALAPGKAAAQLS</sequence>
<accession>A0ABV8NUZ6</accession>
<keyword evidence="5 13" id="KW-0444">Lipid biosynthesis</keyword>
<comment type="catalytic activity">
    <reaction evidence="13">
        <text>a lipid A disaccharide + ATP = a lipid IVA + ADP + H(+)</text>
        <dbReference type="Rhea" id="RHEA:67840"/>
        <dbReference type="ChEBI" id="CHEBI:15378"/>
        <dbReference type="ChEBI" id="CHEBI:30616"/>
        <dbReference type="ChEBI" id="CHEBI:176343"/>
        <dbReference type="ChEBI" id="CHEBI:176425"/>
        <dbReference type="ChEBI" id="CHEBI:456216"/>
        <dbReference type="EC" id="2.7.1.130"/>
    </reaction>
</comment>
<evidence type="ECO:0000256" key="8">
    <source>
        <dbReference type="ARBA" id="ARBA00022741"/>
    </source>
</evidence>
<keyword evidence="9 13" id="KW-0418">Kinase</keyword>
<dbReference type="PANTHER" id="PTHR42724:SF1">
    <property type="entry name" value="TETRAACYLDISACCHARIDE 4'-KINASE, MITOCHONDRIAL-RELATED"/>
    <property type="match status" value="1"/>
</dbReference>
<dbReference type="EMBL" id="JBHSBV010000001">
    <property type="protein sequence ID" value="MFC4200057.1"/>
    <property type="molecule type" value="Genomic_DNA"/>
</dbReference>
<dbReference type="SUPFAM" id="SSF52540">
    <property type="entry name" value="P-loop containing nucleoside triphosphate hydrolases"/>
    <property type="match status" value="1"/>
</dbReference>
<evidence type="ECO:0000256" key="4">
    <source>
        <dbReference type="ARBA" id="ARBA00016436"/>
    </source>
</evidence>
<evidence type="ECO:0000256" key="13">
    <source>
        <dbReference type="HAMAP-Rule" id="MF_00409"/>
    </source>
</evidence>
<keyword evidence="10 13" id="KW-0067">ATP-binding</keyword>
<evidence type="ECO:0000256" key="5">
    <source>
        <dbReference type="ARBA" id="ARBA00022516"/>
    </source>
</evidence>
<protein>
    <recommendedName>
        <fullName evidence="4 13">Tetraacyldisaccharide 4'-kinase</fullName>
        <ecNumber evidence="3 13">2.7.1.130</ecNumber>
    </recommendedName>
    <alternativeName>
        <fullName evidence="12 13">Lipid A 4'-kinase</fullName>
    </alternativeName>
</protein>
<keyword evidence="6 13" id="KW-0441">Lipid A biosynthesis</keyword>
<evidence type="ECO:0000313" key="15">
    <source>
        <dbReference type="Proteomes" id="UP001595848"/>
    </source>
</evidence>